<dbReference type="Pfam" id="PF07690">
    <property type="entry name" value="MFS_1"/>
    <property type="match status" value="1"/>
</dbReference>
<gene>
    <name evidence="3" type="ORF">D7294_07815</name>
</gene>
<dbReference type="InterPro" id="IPR011701">
    <property type="entry name" value="MFS"/>
</dbReference>
<feature type="transmembrane region" description="Helical" evidence="2">
    <location>
        <begin position="20"/>
        <end position="42"/>
    </location>
</feature>
<organism evidence="3 4">
    <name type="scientific">Streptomyces hoynatensis</name>
    <dbReference type="NCBI Taxonomy" id="1141874"/>
    <lineage>
        <taxon>Bacteria</taxon>
        <taxon>Bacillati</taxon>
        <taxon>Actinomycetota</taxon>
        <taxon>Actinomycetes</taxon>
        <taxon>Kitasatosporales</taxon>
        <taxon>Streptomycetaceae</taxon>
        <taxon>Streptomyces</taxon>
    </lineage>
</organism>
<feature type="transmembrane region" description="Helical" evidence="2">
    <location>
        <begin position="221"/>
        <end position="252"/>
    </location>
</feature>
<evidence type="ECO:0000313" key="4">
    <source>
        <dbReference type="Proteomes" id="UP000272474"/>
    </source>
</evidence>
<sequence length="451" mass="44439">MPRVATGYRSLLRTPDAAAFFLAAALGRVGIAMTGLGLLWLLHARTGSYGTAGLAAAGFSLAEALIGPQLARLVDRFGQSRVLPYCLPAHGAALACVLAAPGPAVAITAAGCAGAAVPQLGALSAARWARLLRGTRDGELPTAFSLESLANATAFLLGPVLVTSIGAAGHPAWASGIAAALVLGGGGALAAQTHTAPPPAGKPTARARSGRSPRRPRLRPGALPALLLGLLNLAVGLYFGTMAVCVSSFAIAHGAAGAAAPITAAAGAGGLLSGWLYGLRRHPAPARRQLVVATACLTGPALLLPLAPSVAWLGVAVPLTEAAVPPTLVLLNVLTERAVRPAVLTQALTWNNSASAAGSALAASLAGHTADAWGPSAALAQAPAAGLLLLLLALALSRVLAPRTAGTPSPPGPHAETTAGRPRPGAGGPSGPGGRGKPNAAFRAGSSHPPR</sequence>
<dbReference type="PANTHER" id="PTHR23542:SF1">
    <property type="entry name" value="MAJOR FACILITATOR SUPERFAMILY (MFS) PROFILE DOMAIN-CONTAINING PROTEIN"/>
    <property type="match status" value="1"/>
</dbReference>
<feature type="transmembrane region" description="Helical" evidence="2">
    <location>
        <begin position="48"/>
        <end position="70"/>
    </location>
</feature>
<name>A0A3A9ZCD3_9ACTN</name>
<evidence type="ECO:0000256" key="2">
    <source>
        <dbReference type="SAM" id="Phobius"/>
    </source>
</evidence>
<feature type="compositionally biased region" description="Basic residues" evidence="1">
    <location>
        <begin position="208"/>
        <end position="218"/>
    </location>
</feature>
<evidence type="ECO:0000256" key="1">
    <source>
        <dbReference type="SAM" id="MobiDB-lite"/>
    </source>
</evidence>
<feature type="transmembrane region" description="Helical" evidence="2">
    <location>
        <begin position="290"/>
        <end position="315"/>
    </location>
</feature>
<dbReference type="AlphaFoldDB" id="A0A3A9ZCD3"/>
<dbReference type="RefSeq" id="WP_120676950.1">
    <property type="nucleotide sequence ID" value="NZ_RBAL01000003.1"/>
</dbReference>
<feature type="transmembrane region" description="Helical" evidence="2">
    <location>
        <begin position="106"/>
        <end position="126"/>
    </location>
</feature>
<feature type="transmembrane region" description="Helical" evidence="2">
    <location>
        <begin position="258"/>
        <end position="278"/>
    </location>
</feature>
<dbReference type="Proteomes" id="UP000272474">
    <property type="component" value="Unassembled WGS sequence"/>
</dbReference>
<accession>A0A3A9ZCD3</accession>
<evidence type="ECO:0000313" key="3">
    <source>
        <dbReference type="EMBL" id="RKN44996.1"/>
    </source>
</evidence>
<comment type="caution">
    <text evidence="3">The sequence shown here is derived from an EMBL/GenBank/DDBJ whole genome shotgun (WGS) entry which is preliminary data.</text>
</comment>
<dbReference type="EMBL" id="RBAL01000003">
    <property type="protein sequence ID" value="RKN44996.1"/>
    <property type="molecule type" value="Genomic_DNA"/>
</dbReference>
<keyword evidence="2" id="KW-1133">Transmembrane helix</keyword>
<feature type="transmembrane region" description="Helical" evidence="2">
    <location>
        <begin position="382"/>
        <end position="401"/>
    </location>
</feature>
<proteinExistence type="predicted"/>
<dbReference type="InterPro" id="IPR036259">
    <property type="entry name" value="MFS_trans_sf"/>
</dbReference>
<feature type="region of interest" description="Disordered" evidence="1">
    <location>
        <begin position="403"/>
        <end position="451"/>
    </location>
</feature>
<dbReference type="OrthoDB" id="9180256at2"/>
<dbReference type="SUPFAM" id="SSF103473">
    <property type="entry name" value="MFS general substrate transporter"/>
    <property type="match status" value="1"/>
</dbReference>
<dbReference type="PANTHER" id="PTHR23542">
    <property type="match status" value="1"/>
</dbReference>
<feature type="region of interest" description="Disordered" evidence="1">
    <location>
        <begin position="192"/>
        <end position="218"/>
    </location>
</feature>
<keyword evidence="2" id="KW-0812">Transmembrane</keyword>
<protein>
    <submittedName>
        <fullName evidence="3">MFS transporter</fullName>
    </submittedName>
</protein>
<keyword evidence="2" id="KW-0472">Membrane</keyword>
<keyword evidence="4" id="KW-1185">Reference proteome</keyword>
<dbReference type="GO" id="GO:0022857">
    <property type="term" value="F:transmembrane transporter activity"/>
    <property type="evidence" value="ECO:0007669"/>
    <property type="project" value="InterPro"/>
</dbReference>
<feature type="compositionally biased region" description="Gly residues" evidence="1">
    <location>
        <begin position="425"/>
        <end position="436"/>
    </location>
</feature>
<reference evidence="3 4" key="1">
    <citation type="journal article" date="2014" name="Int. J. Syst. Evol. Microbiol.">
        <title>Streptomyces hoynatensis sp. nov., isolated from deep marine sediment.</title>
        <authorList>
            <person name="Veyisoglu A."/>
            <person name="Sahin N."/>
        </authorList>
    </citation>
    <scope>NUCLEOTIDE SEQUENCE [LARGE SCALE GENOMIC DNA]</scope>
    <source>
        <strain evidence="3 4">KCTC 29097</strain>
    </source>
</reference>
<dbReference type="Gene3D" id="1.20.1250.20">
    <property type="entry name" value="MFS general substrate transporter like domains"/>
    <property type="match status" value="1"/>
</dbReference>